<sequence>MCDRWFTLLDRTFPLLESGRGLPGHVPACIWSKYGLSRR</sequence>
<name>A0A8S5LPL4_9CAUD</name>
<evidence type="ECO:0000313" key="1">
    <source>
        <dbReference type="EMBL" id="DAD71832.1"/>
    </source>
</evidence>
<organism evidence="1">
    <name type="scientific">Siphoviridae sp. ctoiW10</name>
    <dbReference type="NCBI Taxonomy" id="2827592"/>
    <lineage>
        <taxon>Viruses</taxon>
        <taxon>Duplodnaviria</taxon>
        <taxon>Heunggongvirae</taxon>
        <taxon>Uroviricota</taxon>
        <taxon>Caudoviricetes</taxon>
    </lineage>
</organism>
<dbReference type="EMBL" id="BK015888">
    <property type="protein sequence ID" value="DAD71832.1"/>
    <property type="molecule type" value="Genomic_DNA"/>
</dbReference>
<protein>
    <submittedName>
        <fullName evidence="1">Uncharacterized protein</fullName>
    </submittedName>
</protein>
<proteinExistence type="predicted"/>
<accession>A0A8S5LPL4</accession>
<reference evidence="1" key="1">
    <citation type="journal article" date="2021" name="Proc. Natl. Acad. Sci. U.S.A.">
        <title>A Catalog of Tens of Thousands of Viruses from Human Metagenomes Reveals Hidden Associations with Chronic Diseases.</title>
        <authorList>
            <person name="Tisza M.J."/>
            <person name="Buck C.B."/>
        </authorList>
    </citation>
    <scope>NUCLEOTIDE SEQUENCE</scope>
    <source>
        <strain evidence="1">CtoiW10</strain>
    </source>
</reference>